<dbReference type="PRINTS" id="PR00109">
    <property type="entry name" value="TYRKINASE"/>
</dbReference>
<dbReference type="GO" id="GO:0002009">
    <property type="term" value="P:morphogenesis of an epithelium"/>
    <property type="evidence" value="ECO:0007669"/>
    <property type="project" value="UniProtKB-ARBA"/>
</dbReference>
<evidence type="ECO:0000313" key="17">
    <source>
        <dbReference type="EMBL" id="CAD7081701.1"/>
    </source>
</evidence>
<evidence type="ECO:0000256" key="11">
    <source>
        <dbReference type="PROSITE-ProRule" id="PRU00192"/>
    </source>
</evidence>
<keyword evidence="4 12" id="KW-0547">Nucleotide-binding</keyword>
<dbReference type="GO" id="GO:0007154">
    <property type="term" value="P:cell communication"/>
    <property type="evidence" value="ECO:0007669"/>
    <property type="project" value="UniProtKB-ARBA"/>
</dbReference>
<dbReference type="GO" id="GO:0023052">
    <property type="term" value="P:signaling"/>
    <property type="evidence" value="ECO:0007669"/>
    <property type="project" value="UniProtKB-ARBA"/>
</dbReference>
<evidence type="ECO:0000256" key="13">
    <source>
        <dbReference type="SAM" id="MobiDB-lite"/>
    </source>
</evidence>
<dbReference type="Proteomes" id="UP000594454">
    <property type="component" value="Chromosome 2"/>
</dbReference>
<dbReference type="PRINTS" id="PR00401">
    <property type="entry name" value="SH2DOMAIN"/>
</dbReference>
<feature type="compositionally biased region" description="Pro residues" evidence="13">
    <location>
        <begin position="903"/>
        <end position="914"/>
    </location>
</feature>
<dbReference type="CDD" id="cd09935">
    <property type="entry name" value="SH2_ABL"/>
    <property type="match status" value="1"/>
</dbReference>
<dbReference type="OrthoDB" id="98077at2759"/>
<keyword evidence="18" id="KW-1185">Reference proteome</keyword>
<dbReference type="Gene3D" id="2.30.30.40">
    <property type="entry name" value="SH3 Domains"/>
    <property type="match status" value="1"/>
</dbReference>
<dbReference type="OMA" id="HAQNEYA"/>
<evidence type="ECO:0000256" key="2">
    <source>
        <dbReference type="ARBA" id="ARBA00022443"/>
    </source>
</evidence>
<dbReference type="InterPro" id="IPR020635">
    <property type="entry name" value="Tyr_kinase_cat_dom"/>
</dbReference>
<keyword evidence="5" id="KW-0418">Kinase</keyword>
<dbReference type="InterPro" id="IPR011009">
    <property type="entry name" value="Kinase-like_dom_sf"/>
</dbReference>
<gene>
    <name evidence="17" type="ORF">HERILL_LOCUS4795</name>
</gene>
<dbReference type="Gene3D" id="1.10.510.10">
    <property type="entry name" value="Transferase(Phosphotransferase) domain 1"/>
    <property type="match status" value="1"/>
</dbReference>
<dbReference type="FunFam" id="1.20.120.330:FF:000014">
    <property type="entry name" value="Abl tyrosine kinase, isoform H"/>
    <property type="match status" value="1"/>
</dbReference>
<dbReference type="Pfam" id="PF07714">
    <property type="entry name" value="PK_Tyr_Ser-Thr"/>
    <property type="match status" value="1"/>
</dbReference>
<sequence length="1401" mass="155530">MGAQQTKERSSGGVGPGGISPAGGSNFGAGSTLRASRIKPRSQKESRGTGSNIFTEHSGKPCQKALLQSRPLPNIPPPGTSPALTDTDIILQDGSVHAAQNSNPGTGSLSGFESAHRWTSKENLLAPGPEEDDPQLFVALYDFTAGGENQLSLKKGEQVRILSYNKSGEWCEAHSDSGNVGWVPSNYVTPLNSLEKHSWYHGPISRNAAEYLLSSGINGSFLVRESESSPGQRSISLRYEGRVYHYRISEDSEGKVYVTSEAKFNTLAELVHHHSVPHEGHGLITPLLYPAPKQNKPTVFPLSPEPDEWEICRTDIVMKHKLGGGQYGEVYEAIWKRYGNTVAVKTLKEDTMALKDFLEEAAIMKEMKHPNLVQLIGVCTREPPFYIITEFMSHGNLLDFLRSAGRETLDAVALLYMATQIASGMSYLESRNYIHRDLAARNCLVGDNKLVKVADFGLARLMRDDTYTAHAGAKFPIKWTAPEGLAYNKFSTKSDVWAFGVLLWEIATYGMSPYPGIDLTDVFHKLEMGYRMERPPGCPPEVYELMRNCWQWNAQDRPTFKSIHHDLEHMFQESSITEAVEKQLNASQCTLTPQMGKKAQMSSHPIAHDQSTVSLQESGSSTRLSTFSTQGKGNVQMRRTTNKQGKQAPAPPKRTSLLSTSRDSTYRDDDTRNIDEQNTNDFHFVNRTDSENGTADLQSSLDMEFNHNKQQPGNERQKTQHSSFKRPTPVMGNRGLETRNSKRSPHPSKSIEHRQHTSTVQQMTVGALEVMNVKRAINRYGTLPKVARIGAYLESLEQNDIDSNQASNSLNQETVPPPPPPPILADANGILSRNHSGYKTQPQMIRSNSSSGVTMANNATASLNKLQRHRTTADGTMITFSSFRATSNSPKRSQQPTLADLEFPPPPLDLPPPPEDFEYKPDADQYSDKSMLPASSTTFPPPTPVNDVSNTAPSVEEASSRFGVSLKKREPSTDSCSSLGTPPESCDPNKLEMKLMAEIKERTEQKRENTKTISDANKEHDNSVDPVSQLVSELAESMNLSKQEKDSRKCQSAMANNSSLNSALVQNTASFKAQLKKVEPKKFSHSQNEFNAIIDFKSRLRKVDNNHESQQESDDMSNRSCDKDNQCYNKKQNECSDNKRKAQLPQKELKKTEIKIDIIQTQEKSRENIAGSSLKIDSSEEDNKRRSTGSISSLKKLWEAKEVPAESQSQLSPKLGLKSNNSKTVSISEDGSEVNTILDECQSSNKKPAIPLKPTKLTIYATPMTQKITQNSDANVNSNQNSISQTTTNLSGSTPPSNREGILELVSLLEINLKIPINSITASQWLQLSDRLNILQNSCVVFAENESMPPHLKFHFRELINRVETQSRSLRSAGNKNVQDNERLVSEINQSLKQISNALHR</sequence>
<evidence type="ECO:0000256" key="1">
    <source>
        <dbReference type="ARBA" id="ARBA00011903"/>
    </source>
</evidence>
<dbReference type="GO" id="GO:0005524">
    <property type="term" value="F:ATP binding"/>
    <property type="evidence" value="ECO:0007669"/>
    <property type="project" value="UniProtKB-UniRule"/>
</dbReference>
<evidence type="ECO:0000259" key="16">
    <source>
        <dbReference type="PROSITE" id="PS50011"/>
    </source>
</evidence>
<dbReference type="Pfam" id="PF00018">
    <property type="entry name" value="SH3_1"/>
    <property type="match status" value="1"/>
</dbReference>
<dbReference type="InterPro" id="IPR008266">
    <property type="entry name" value="Tyr_kinase_AS"/>
</dbReference>
<dbReference type="EMBL" id="LR899010">
    <property type="protein sequence ID" value="CAD7081701.1"/>
    <property type="molecule type" value="Genomic_DNA"/>
</dbReference>
<dbReference type="InterPro" id="IPR001245">
    <property type="entry name" value="Ser-Thr/Tyr_kinase_cat_dom"/>
</dbReference>
<dbReference type="FunCoup" id="A0A7R8UIZ5">
    <property type="interactions" value="75"/>
</dbReference>
<keyword evidence="7 10" id="KW-0727">SH2 domain</keyword>
<evidence type="ECO:0000256" key="10">
    <source>
        <dbReference type="PROSITE-ProRule" id="PRU00191"/>
    </source>
</evidence>
<keyword evidence="3" id="KW-0808">Transferase</keyword>
<feature type="region of interest" description="Disordered" evidence="13">
    <location>
        <begin position="1"/>
        <end position="60"/>
    </location>
</feature>
<feature type="compositionally biased region" description="Basic and acidic residues" evidence="13">
    <location>
        <begin position="987"/>
        <end position="1023"/>
    </location>
</feature>
<feature type="compositionally biased region" description="Gly residues" evidence="13">
    <location>
        <begin position="12"/>
        <end position="27"/>
    </location>
</feature>
<proteinExistence type="predicted"/>
<dbReference type="PANTHER" id="PTHR24418">
    <property type="entry name" value="TYROSINE-PROTEIN KINASE"/>
    <property type="match status" value="1"/>
</dbReference>
<evidence type="ECO:0000313" key="18">
    <source>
        <dbReference type="Proteomes" id="UP000594454"/>
    </source>
</evidence>
<dbReference type="SMART" id="SM00808">
    <property type="entry name" value="FABD"/>
    <property type="match status" value="1"/>
</dbReference>
<evidence type="ECO:0000256" key="3">
    <source>
        <dbReference type="ARBA" id="ARBA00022679"/>
    </source>
</evidence>
<feature type="domain" description="SH3" evidence="15">
    <location>
        <begin position="132"/>
        <end position="193"/>
    </location>
</feature>
<dbReference type="Gene3D" id="3.30.505.10">
    <property type="entry name" value="SH2 domain"/>
    <property type="match status" value="1"/>
</dbReference>
<evidence type="ECO:0000256" key="4">
    <source>
        <dbReference type="ARBA" id="ARBA00022741"/>
    </source>
</evidence>
<dbReference type="PROSITE" id="PS50002">
    <property type="entry name" value="SH3"/>
    <property type="match status" value="1"/>
</dbReference>
<dbReference type="SMART" id="SM00219">
    <property type="entry name" value="TyrKc"/>
    <property type="match status" value="1"/>
</dbReference>
<keyword evidence="8" id="KW-0829">Tyrosine-protein kinase</keyword>
<evidence type="ECO:0000256" key="12">
    <source>
        <dbReference type="PROSITE-ProRule" id="PRU10141"/>
    </source>
</evidence>
<dbReference type="GO" id="GO:0051129">
    <property type="term" value="P:negative regulation of cellular component organization"/>
    <property type="evidence" value="ECO:0007669"/>
    <property type="project" value="UniProtKB-ARBA"/>
</dbReference>
<dbReference type="FunFam" id="2.30.30.40:FF:000010">
    <property type="entry name" value="Tyrosine-protein kinase"/>
    <property type="match status" value="1"/>
</dbReference>
<feature type="compositionally biased region" description="Basic and acidic residues" evidence="13">
    <location>
        <begin position="1096"/>
        <end position="1140"/>
    </location>
</feature>
<protein>
    <recommendedName>
        <fullName evidence="1">non-specific protein-tyrosine kinase</fullName>
        <ecNumber evidence="1">2.7.10.2</ecNumber>
    </recommendedName>
</protein>
<dbReference type="InterPro" id="IPR000719">
    <property type="entry name" value="Prot_kinase_dom"/>
</dbReference>
<dbReference type="SMART" id="SM00326">
    <property type="entry name" value="SH3"/>
    <property type="match status" value="1"/>
</dbReference>
<comment type="catalytic activity">
    <reaction evidence="9">
        <text>L-tyrosyl-[protein] + ATP = O-phospho-L-tyrosyl-[protein] + ADP + H(+)</text>
        <dbReference type="Rhea" id="RHEA:10596"/>
        <dbReference type="Rhea" id="RHEA-COMP:10136"/>
        <dbReference type="Rhea" id="RHEA-COMP:20101"/>
        <dbReference type="ChEBI" id="CHEBI:15378"/>
        <dbReference type="ChEBI" id="CHEBI:30616"/>
        <dbReference type="ChEBI" id="CHEBI:46858"/>
        <dbReference type="ChEBI" id="CHEBI:61978"/>
        <dbReference type="ChEBI" id="CHEBI:456216"/>
        <dbReference type="EC" id="2.7.10.2"/>
    </reaction>
</comment>
<feature type="domain" description="SH2" evidence="14">
    <location>
        <begin position="199"/>
        <end position="291"/>
    </location>
</feature>
<feature type="compositionally biased region" description="Low complexity" evidence="13">
    <location>
        <begin position="654"/>
        <end position="663"/>
    </location>
</feature>
<evidence type="ECO:0000256" key="7">
    <source>
        <dbReference type="ARBA" id="ARBA00022999"/>
    </source>
</evidence>
<evidence type="ECO:0000256" key="6">
    <source>
        <dbReference type="ARBA" id="ARBA00022840"/>
    </source>
</evidence>
<name>A0A7R8UIZ5_HERIL</name>
<evidence type="ECO:0000259" key="14">
    <source>
        <dbReference type="PROSITE" id="PS50001"/>
    </source>
</evidence>
<feature type="binding site" evidence="12">
    <location>
        <position position="355"/>
    </location>
    <ligand>
        <name>ATP</name>
        <dbReference type="ChEBI" id="CHEBI:30616"/>
    </ligand>
</feature>
<dbReference type="Pfam" id="PF00017">
    <property type="entry name" value="SH2"/>
    <property type="match status" value="1"/>
</dbReference>
<dbReference type="SUPFAM" id="SSF56112">
    <property type="entry name" value="Protein kinase-like (PK-like)"/>
    <property type="match status" value="1"/>
</dbReference>
<dbReference type="InParanoid" id="A0A7R8UIZ5"/>
<dbReference type="GO" id="GO:0004715">
    <property type="term" value="F:non-membrane spanning protein tyrosine kinase activity"/>
    <property type="evidence" value="ECO:0007669"/>
    <property type="project" value="UniProtKB-EC"/>
</dbReference>
<dbReference type="GO" id="GO:0048468">
    <property type="term" value="P:cell development"/>
    <property type="evidence" value="ECO:0007669"/>
    <property type="project" value="UniProtKB-ARBA"/>
</dbReference>
<feature type="compositionally biased region" description="Basic and acidic residues" evidence="13">
    <location>
        <begin position="1"/>
        <end position="10"/>
    </location>
</feature>
<keyword evidence="2 11" id="KW-0728">SH3 domain</keyword>
<organism evidence="17 18">
    <name type="scientific">Hermetia illucens</name>
    <name type="common">Black soldier fly</name>
    <dbReference type="NCBI Taxonomy" id="343691"/>
    <lineage>
        <taxon>Eukaryota</taxon>
        <taxon>Metazoa</taxon>
        <taxon>Ecdysozoa</taxon>
        <taxon>Arthropoda</taxon>
        <taxon>Hexapoda</taxon>
        <taxon>Insecta</taxon>
        <taxon>Pterygota</taxon>
        <taxon>Neoptera</taxon>
        <taxon>Endopterygota</taxon>
        <taxon>Diptera</taxon>
        <taxon>Brachycera</taxon>
        <taxon>Stratiomyomorpha</taxon>
        <taxon>Stratiomyidae</taxon>
        <taxon>Hermetiinae</taxon>
        <taxon>Hermetia</taxon>
    </lineage>
</organism>
<dbReference type="InterPro" id="IPR001452">
    <property type="entry name" value="SH3_domain"/>
</dbReference>
<dbReference type="InterPro" id="IPR036028">
    <property type="entry name" value="SH3-like_dom_sf"/>
</dbReference>
<feature type="region of interest" description="Disordered" evidence="13">
    <location>
        <begin position="1272"/>
        <end position="1297"/>
    </location>
</feature>
<keyword evidence="6 12" id="KW-0067">ATP-binding</keyword>
<feature type="region of interest" description="Disordered" evidence="13">
    <location>
        <begin position="593"/>
        <end position="760"/>
    </location>
</feature>
<dbReference type="FunFam" id="3.30.505.10:FF:000004">
    <property type="entry name" value="Tyrosine-protein kinase"/>
    <property type="match status" value="1"/>
</dbReference>
<feature type="compositionally biased region" description="Polar residues" evidence="13">
    <location>
        <begin position="609"/>
        <end position="645"/>
    </location>
</feature>
<evidence type="ECO:0000256" key="9">
    <source>
        <dbReference type="ARBA" id="ARBA00051245"/>
    </source>
</evidence>
<dbReference type="Pfam" id="PF08919">
    <property type="entry name" value="F_actin_bind"/>
    <property type="match status" value="1"/>
</dbReference>
<dbReference type="SMART" id="SM00252">
    <property type="entry name" value="SH2"/>
    <property type="match status" value="1"/>
</dbReference>
<evidence type="ECO:0000259" key="15">
    <source>
        <dbReference type="PROSITE" id="PS50002"/>
    </source>
</evidence>
<dbReference type="InterPro" id="IPR017441">
    <property type="entry name" value="Protein_kinase_ATP_BS"/>
</dbReference>
<feature type="compositionally biased region" description="Polar residues" evidence="13">
    <location>
        <begin position="1206"/>
        <end position="1231"/>
    </location>
</feature>
<reference evidence="17 18" key="1">
    <citation type="submission" date="2020-11" db="EMBL/GenBank/DDBJ databases">
        <authorList>
            <person name="Wallbank WR R."/>
            <person name="Pardo Diaz C."/>
            <person name="Kozak K."/>
            <person name="Martin S."/>
            <person name="Jiggins C."/>
            <person name="Moest M."/>
            <person name="Warren A I."/>
            <person name="Generalovic N T."/>
            <person name="Byers J.R.P. K."/>
            <person name="Montejo-Kovacevich G."/>
            <person name="Yen C E."/>
        </authorList>
    </citation>
    <scope>NUCLEOTIDE SEQUENCE [LARGE SCALE GENOMIC DNA]</scope>
</reference>
<dbReference type="InterPro" id="IPR015015">
    <property type="entry name" value="F-actin-binding"/>
</dbReference>
<dbReference type="Gene3D" id="1.20.120.330">
    <property type="entry name" value="Nucleotidyltransferases domain 2"/>
    <property type="match status" value="1"/>
</dbReference>
<dbReference type="Gene3D" id="3.30.200.20">
    <property type="entry name" value="Phosphorylase Kinase, domain 1"/>
    <property type="match status" value="1"/>
</dbReference>
<dbReference type="InterPro" id="IPR000980">
    <property type="entry name" value="SH2"/>
</dbReference>
<dbReference type="PROSITE" id="PS00107">
    <property type="entry name" value="PROTEIN_KINASE_ATP"/>
    <property type="match status" value="1"/>
</dbReference>
<dbReference type="EC" id="2.7.10.2" evidence="1"/>
<feature type="region of interest" description="Disordered" evidence="13">
    <location>
        <begin position="1094"/>
        <end position="1146"/>
    </location>
</feature>
<evidence type="ECO:0000256" key="8">
    <source>
        <dbReference type="ARBA" id="ARBA00023137"/>
    </source>
</evidence>
<dbReference type="CDD" id="cd05052">
    <property type="entry name" value="PTKc_Abl"/>
    <property type="match status" value="1"/>
</dbReference>
<dbReference type="InterPro" id="IPR036860">
    <property type="entry name" value="SH2_dom_sf"/>
</dbReference>
<feature type="region of interest" description="Disordered" evidence="13">
    <location>
        <begin position="880"/>
        <end position="1027"/>
    </location>
</feature>
<feature type="compositionally biased region" description="Basic and acidic residues" evidence="13">
    <location>
        <begin position="917"/>
        <end position="927"/>
    </location>
</feature>
<accession>A0A7R8UIZ5</accession>
<dbReference type="SUPFAM" id="SSF55550">
    <property type="entry name" value="SH2 domain"/>
    <property type="match status" value="1"/>
</dbReference>
<dbReference type="InterPro" id="IPR035837">
    <property type="entry name" value="ABL_SH2"/>
</dbReference>
<dbReference type="InterPro" id="IPR050198">
    <property type="entry name" value="Non-receptor_tyrosine_kinases"/>
</dbReference>
<dbReference type="SUPFAM" id="SSF50044">
    <property type="entry name" value="SH3-domain"/>
    <property type="match status" value="1"/>
</dbReference>
<dbReference type="FunFam" id="3.30.200.20:FF:000037">
    <property type="entry name" value="Tyrosine-protein kinase"/>
    <property type="match status" value="1"/>
</dbReference>
<dbReference type="FunFam" id="1.10.510.10:FF:000542">
    <property type="entry name" value="Tyrosine-protein kinase Abl"/>
    <property type="match status" value="1"/>
</dbReference>
<feature type="region of interest" description="Disordered" evidence="13">
    <location>
        <begin position="1166"/>
        <end position="1190"/>
    </location>
</feature>
<dbReference type="PRINTS" id="PR00452">
    <property type="entry name" value="SH3DOMAIN"/>
</dbReference>
<dbReference type="PROSITE" id="PS00109">
    <property type="entry name" value="PROTEIN_KINASE_TYR"/>
    <property type="match status" value="1"/>
</dbReference>
<dbReference type="PROSITE" id="PS50001">
    <property type="entry name" value="SH2"/>
    <property type="match status" value="1"/>
</dbReference>
<dbReference type="PROSITE" id="PS50011">
    <property type="entry name" value="PROTEIN_KINASE_DOM"/>
    <property type="match status" value="1"/>
</dbReference>
<evidence type="ECO:0000256" key="5">
    <source>
        <dbReference type="ARBA" id="ARBA00022777"/>
    </source>
</evidence>
<dbReference type="CDD" id="cd11850">
    <property type="entry name" value="SH3_Abl"/>
    <property type="match status" value="1"/>
</dbReference>
<feature type="region of interest" description="Disordered" evidence="13">
    <location>
        <begin position="1202"/>
        <end position="1231"/>
    </location>
</feature>
<feature type="compositionally biased region" description="Basic and acidic residues" evidence="13">
    <location>
        <begin position="664"/>
        <end position="675"/>
    </location>
</feature>
<feature type="compositionally biased region" description="Polar residues" evidence="13">
    <location>
        <begin position="880"/>
        <end position="897"/>
    </location>
</feature>
<feature type="domain" description="Protein kinase" evidence="16">
    <location>
        <begin position="316"/>
        <end position="572"/>
    </location>
</feature>
<feature type="compositionally biased region" description="Polar residues" evidence="13">
    <location>
        <begin position="691"/>
        <end position="701"/>
    </location>
</feature>